<comment type="similarity">
    <text evidence="1 2">Belongs to the small heat shock protein (HSP20) family.</text>
</comment>
<evidence type="ECO:0000259" key="3">
    <source>
        <dbReference type="PROSITE" id="PS01031"/>
    </source>
</evidence>
<comment type="caution">
    <text evidence="5">The sequence shown here is derived from an EMBL/GenBank/DDBJ whole genome shotgun (WGS) entry which is preliminary data.</text>
</comment>
<feature type="domain" description="CS" evidence="4">
    <location>
        <begin position="42"/>
        <end position="147"/>
    </location>
</feature>
<evidence type="ECO:0000256" key="2">
    <source>
        <dbReference type="RuleBase" id="RU003616"/>
    </source>
</evidence>
<dbReference type="PROSITE" id="PS01031">
    <property type="entry name" value="SHSP"/>
    <property type="match status" value="1"/>
</dbReference>
<dbReference type="CDD" id="cd06471">
    <property type="entry name" value="ACD_LpsHSP_like"/>
    <property type="match status" value="1"/>
</dbReference>
<feature type="domain" description="SHSP" evidence="3">
    <location>
        <begin position="38"/>
        <end position="149"/>
    </location>
</feature>
<gene>
    <name evidence="5" type="ORF">EV677_2901</name>
</gene>
<dbReference type="InterPro" id="IPR031107">
    <property type="entry name" value="Small_HSP"/>
</dbReference>
<dbReference type="InterPro" id="IPR002068">
    <property type="entry name" value="A-crystallin/Hsp20_dom"/>
</dbReference>
<dbReference type="PROSITE" id="PS51203">
    <property type="entry name" value="CS"/>
    <property type="match status" value="1"/>
</dbReference>
<evidence type="ECO:0000313" key="6">
    <source>
        <dbReference type="Proteomes" id="UP000294737"/>
    </source>
</evidence>
<dbReference type="InterPro" id="IPR008978">
    <property type="entry name" value="HSP20-like_chaperone"/>
</dbReference>
<dbReference type="EMBL" id="SNWF01000008">
    <property type="protein sequence ID" value="TDN88031.1"/>
    <property type="molecule type" value="Genomic_DNA"/>
</dbReference>
<name>A0A4R6G109_9BURK</name>
<evidence type="ECO:0000313" key="5">
    <source>
        <dbReference type="EMBL" id="TDN88031.1"/>
    </source>
</evidence>
<dbReference type="Pfam" id="PF00011">
    <property type="entry name" value="HSP20"/>
    <property type="match status" value="1"/>
</dbReference>
<evidence type="ECO:0000259" key="4">
    <source>
        <dbReference type="PROSITE" id="PS51203"/>
    </source>
</evidence>
<keyword evidence="6" id="KW-1185">Reference proteome</keyword>
<dbReference type="InterPro" id="IPR007052">
    <property type="entry name" value="CS_dom"/>
</dbReference>
<evidence type="ECO:0000256" key="1">
    <source>
        <dbReference type="PROSITE-ProRule" id="PRU00285"/>
    </source>
</evidence>
<dbReference type="AlphaFoldDB" id="A0A4R6G109"/>
<dbReference type="OrthoDB" id="9808910at2"/>
<dbReference type="RefSeq" id="WP_112992701.1">
    <property type="nucleotide sequence ID" value="NZ_PTLZ01000003.1"/>
</dbReference>
<keyword evidence="5" id="KW-0346">Stress response</keyword>
<dbReference type="SUPFAM" id="SSF49764">
    <property type="entry name" value="HSP20-like chaperones"/>
    <property type="match status" value="1"/>
</dbReference>
<reference evidence="5 6" key="1">
    <citation type="submission" date="2019-03" db="EMBL/GenBank/DDBJ databases">
        <title>Genomic Encyclopedia of Type Strains, Phase IV (KMG-IV): sequencing the most valuable type-strain genomes for metagenomic binning, comparative biology and taxonomic classification.</title>
        <authorList>
            <person name="Goeker M."/>
        </authorList>
    </citation>
    <scope>NUCLEOTIDE SEQUENCE [LARGE SCALE GENOMIC DNA]</scope>
    <source>
        <strain evidence="5 6">DSM 18555</strain>
    </source>
</reference>
<dbReference type="PANTHER" id="PTHR11527">
    <property type="entry name" value="HEAT-SHOCK PROTEIN 20 FAMILY MEMBER"/>
    <property type="match status" value="1"/>
</dbReference>
<proteinExistence type="inferred from homology"/>
<dbReference type="Gene3D" id="2.60.40.790">
    <property type="match status" value="1"/>
</dbReference>
<protein>
    <submittedName>
        <fullName evidence="5">Heat shock protein Hsp20</fullName>
    </submittedName>
</protein>
<accession>A0A4R6G109</accession>
<sequence>MATNLMRFSPFNNIARFEPFKEFEDMFRELQLSPAMQAFESAHNMKMDVSETEKAYTVTAEVPGMKKEDIKIDIEGNRVSISAEKSELKEQKDGETIVRSERFSGRLYRGFSLGDEIDAEHAVAKYQDGILELSLPKKKRNGAKPLTIS</sequence>
<dbReference type="Proteomes" id="UP000294737">
    <property type="component" value="Unassembled WGS sequence"/>
</dbReference>
<organism evidence="5 6">
    <name type="scientific">Herminiimonas fonticola</name>
    <dbReference type="NCBI Taxonomy" id="303380"/>
    <lineage>
        <taxon>Bacteria</taxon>
        <taxon>Pseudomonadati</taxon>
        <taxon>Pseudomonadota</taxon>
        <taxon>Betaproteobacteria</taxon>
        <taxon>Burkholderiales</taxon>
        <taxon>Oxalobacteraceae</taxon>
        <taxon>Herminiimonas</taxon>
    </lineage>
</organism>